<evidence type="ECO:0000313" key="3">
    <source>
        <dbReference type="Proteomes" id="UP000673383"/>
    </source>
</evidence>
<dbReference type="AlphaFoldDB" id="A0A8I1Y6T4"/>
<reference evidence="2" key="1">
    <citation type="submission" date="2021-02" db="EMBL/GenBank/DDBJ databases">
        <title>Genomic Encyclopedia of Type Strains, Phase IV (KMG-V): Genome sequencing to study the core and pangenomes of soil and plant-associated prokaryotes.</title>
        <authorList>
            <person name="Whitman W."/>
        </authorList>
    </citation>
    <scope>NUCLEOTIDE SEQUENCE</scope>
    <source>
        <strain evidence="2">USDA 406</strain>
    </source>
</reference>
<evidence type="ECO:0000313" key="2">
    <source>
        <dbReference type="EMBL" id="MBP1294436.1"/>
    </source>
</evidence>
<feature type="compositionally biased region" description="Polar residues" evidence="1">
    <location>
        <begin position="117"/>
        <end position="141"/>
    </location>
</feature>
<dbReference type="EMBL" id="JAFICZ010000001">
    <property type="protein sequence ID" value="MBP1294436.1"/>
    <property type="molecule type" value="Genomic_DNA"/>
</dbReference>
<feature type="compositionally biased region" description="Basic and acidic residues" evidence="1">
    <location>
        <begin position="20"/>
        <end position="40"/>
    </location>
</feature>
<evidence type="ECO:0000256" key="1">
    <source>
        <dbReference type="SAM" id="MobiDB-lite"/>
    </source>
</evidence>
<organism evidence="2 3">
    <name type="scientific">Bradyrhizobium elkanii</name>
    <dbReference type="NCBI Taxonomy" id="29448"/>
    <lineage>
        <taxon>Bacteria</taxon>
        <taxon>Pseudomonadati</taxon>
        <taxon>Pseudomonadota</taxon>
        <taxon>Alphaproteobacteria</taxon>
        <taxon>Hyphomicrobiales</taxon>
        <taxon>Nitrobacteraceae</taxon>
        <taxon>Bradyrhizobium</taxon>
    </lineage>
</organism>
<comment type="caution">
    <text evidence="2">The sequence shown here is derived from an EMBL/GenBank/DDBJ whole genome shotgun (WGS) entry which is preliminary data.</text>
</comment>
<accession>A0A8I1Y6T4</accession>
<dbReference type="Proteomes" id="UP000673383">
    <property type="component" value="Unassembled WGS sequence"/>
</dbReference>
<feature type="region of interest" description="Disordered" evidence="1">
    <location>
        <begin position="113"/>
        <end position="141"/>
    </location>
</feature>
<name>A0A8I1Y6T4_BRAEL</name>
<sequence>MPEAPFENRPECEAGNDIARPMRQDRNASERQPDRNRADRPPGTCRQPAGRRCQSMCSAWPEGNASFRLPESGTPCICPITVRRSGRVWSNTSFKSSGSSDAVTVTGRAWFPARRSGTPQPREASQPTAVRTRRSFSSTPQVRARATCSGAGAVLRAIECATATSALVGLTFTGKLGLRPRRLADKLAILNMSQRSER</sequence>
<protein>
    <submittedName>
        <fullName evidence="2">Uncharacterized protein</fullName>
    </submittedName>
</protein>
<proteinExistence type="predicted"/>
<feature type="region of interest" description="Disordered" evidence="1">
    <location>
        <begin position="1"/>
        <end position="50"/>
    </location>
</feature>
<gene>
    <name evidence="2" type="ORF">JOH49_004189</name>
</gene>
<feature type="compositionally biased region" description="Basic and acidic residues" evidence="1">
    <location>
        <begin position="1"/>
        <end position="12"/>
    </location>
</feature>